<gene>
    <name evidence="1" type="ORF">Tci_357958</name>
</gene>
<organism evidence="1">
    <name type="scientific">Tanacetum cinerariifolium</name>
    <name type="common">Dalmatian daisy</name>
    <name type="synonym">Chrysanthemum cinerariifolium</name>
    <dbReference type="NCBI Taxonomy" id="118510"/>
    <lineage>
        <taxon>Eukaryota</taxon>
        <taxon>Viridiplantae</taxon>
        <taxon>Streptophyta</taxon>
        <taxon>Embryophyta</taxon>
        <taxon>Tracheophyta</taxon>
        <taxon>Spermatophyta</taxon>
        <taxon>Magnoliopsida</taxon>
        <taxon>eudicotyledons</taxon>
        <taxon>Gunneridae</taxon>
        <taxon>Pentapetalae</taxon>
        <taxon>asterids</taxon>
        <taxon>campanulids</taxon>
        <taxon>Asterales</taxon>
        <taxon>Asteraceae</taxon>
        <taxon>Asteroideae</taxon>
        <taxon>Anthemideae</taxon>
        <taxon>Anthemidinae</taxon>
        <taxon>Tanacetum</taxon>
    </lineage>
</organism>
<dbReference type="EMBL" id="BKCJ010134913">
    <property type="protein sequence ID" value="GEX85983.1"/>
    <property type="molecule type" value="Genomic_DNA"/>
</dbReference>
<proteinExistence type="predicted"/>
<sequence>MALAISTNKAKDVPTERACQQALWMKQAIKDYDTHCEDILVLCDNKANNTFKGKSPPWNKESNDLGGARTMYRHTFSGAIAVTVIVPVSDQGHHCVCNTVTVTVHVTVIGTDDGDAGG</sequence>
<comment type="caution">
    <text evidence="1">The sequence shown here is derived from an EMBL/GenBank/DDBJ whole genome shotgun (WGS) entry which is preliminary data.</text>
</comment>
<dbReference type="AlphaFoldDB" id="A0A699HD71"/>
<evidence type="ECO:0000313" key="1">
    <source>
        <dbReference type="EMBL" id="GEX85983.1"/>
    </source>
</evidence>
<accession>A0A699HD71</accession>
<reference evidence="1" key="1">
    <citation type="journal article" date="2019" name="Sci. Rep.">
        <title>Draft genome of Tanacetum cinerariifolium, the natural source of mosquito coil.</title>
        <authorList>
            <person name="Yamashiro T."/>
            <person name="Shiraishi A."/>
            <person name="Satake H."/>
            <person name="Nakayama K."/>
        </authorList>
    </citation>
    <scope>NUCLEOTIDE SEQUENCE</scope>
</reference>
<protein>
    <submittedName>
        <fullName evidence="1">Uncharacterized protein</fullName>
    </submittedName>
</protein>
<name>A0A699HD71_TANCI</name>